<gene>
    <name evidence="1" type="ORF">EOE18_03955</name>
</gene>
<evidence type="ECO:0000313" key="2">
    <source>
        <dbReference type="Proteomes" id="UP000282837"/>
    </source>
</evidence>
<evidence type="ECO:0000313" key="1">
    <source>
        <dbReference type="EMBL" id="RVU07113.1"/>
    </source>
</evidence>
<dbReference type="OrthoDB" id="9800712at2"/>
<dbReference type="InterPro" id="IPR012675">
    <property type="entry name" value="Beta-grasp_dom_sf"/>
</dbReference>
<dbReference type="Proteomes" id="UP000282837">
    <property type="component" value="Unassembled WGS sequence"/>
</dbReference>
<dbReference type="EMBL" id="SACO01000002">
    <property type="protein sequence ID" value="RVU07113.1"/>
    <property type="molecule type" value="Genomic_DNA"/>
</dbReference>
<accession>A0A3S2VFV6</accession>
<sequence>MARRVKLVLLGRLADAAGGELAVEAGPWGEVLASLPLALQQALAGTRWRMACNGGLVGDPSTLVLQAGDELALLPPVSGG</sequence>
<proteinExistence type="predicted"/>
<dbReference type="Pfam" id="PF02597">
    <property type="entry name" value="ThiS"/>
    <property type="match status" value="1"/>
</dbReference>
<protein>
    <submittedName>
        <fullName evidence="1">MoaD/ThiS family protein</fullName>
    </submittedName>
</protein>
<dbReference type="InterPro" id="IPR016155">
    <property type="entry name" value="Mopterin_synth/thiamin_S_b"/>
</dbReference>
<dbReference type="RefSeq" id="WP_127706429.1">
    <property type="nucleotide sequence ID" value="NZ_SACO01000002.1"/>
</dbReference>
<organism evidence="1 2">
    <name type="scientific">Novosphingobium umbonatum</name>
    <dbReference type="NCBI Taxonomy" id="1908524"/>
    <lineage>
        <taxon>Bacteria</taxon>
        <taxon>Pseudomonadati</taxon>
        <taxon>Pseudomonadota</taxon>
        <taxon>Alphaproteobacteria</taxon>
        <taxon>Sphingomonadales</taxon>
        <taxon>Sphingomonadaceae</taxon>
        <taxon>Novosphingobium</taxon>
    </lineage>
</organism>
<keyword evidence="2" id="KW-1185">Reference proteome</keyword>
<dbReference type="InterPro" id="IPR003749">
    <property type="entry name" value="ThiS/MoaD-like"/>
</dbReference>
<comment type="caution">
    <text evidence="1">The sequence shown here is derived from an EMBL/GenBank/DDBJ whole genome shotgun (WGS) entry which is preliminary data.</text>
</comment>
<name>A0A3S2VFV6_9SPHN</name>
<dbReference type="Gene3D" id="3.10.20.30">
    <property type="match status" value="1"/>
</dbReference>
<dbReference type="SUPFAM" id="SSF54285">
    <property type="entry name" value="MoaD/ThiS"/>
    <property type="match status" value="1"/>
</dbReference>
<reference evidence="1 2" key="1">
    <citation type="submission" date="2019-01" db="EMBL/GenBank/DDBJ databases">
        <authorList>
            <person name="Chen W.-M."/>
        </authorList>
    </citation>
    <scope>NUCLEOTIDE SEQUENCE [LARGE SCALE GENOMIC DNA]</scope>
    <source>
        <strain evidence="1 2">FSY-9</strain>
    </source>
</reference>
<dbReference type="AlphaFoldDB" id="A0A3S2VFV6"/>